<evidence type="ECO:0000313" key="2">
    <source>
        <dbReference type="Proteomes" id="UP000304900"/>
    </source>
</evidence>
<accession>A0A4V6BJA0</accession>
<dbReference type="Proteomes" id="UP000304900">
    <property type="component" value="Unassembled WGS sequence"/>
</dbReference>
<proteinExistence type="predicted"/>
<dbReference type="EMBL" id="SZVO01000003">
    <property type="protein sequence ID" value="TKT92853.1"/>
    <property type="molecule type" value="Genomic_DNA"/>
</dbReference>
<reference evidence="1 2" key="1">
    <citation type="submission" date="2019-05" db="EMBL/GenBank/DDBJ databases">
        <title>Dyadobacter AR-3-8 sp. nov., isolated from arctic soil.</title>
        <authorList>
            <person name="Chaudhary D.K."/>
        </authorList>
    </citation>
    <scope>NUCLEOTIDE SEQUENCE [LARGE SCALE GENOMIC DNA]</scope>
    <source>
        <strain evidence="1 2">AR-3-8</strain>
    </source>
</reference>
<gene>
    <name evidence="1" type="ORF">FDK13_08670</name>
</gene>
<keyword evidence="2" id="KW-1185">Reference proteome</keyword>
<protein>
    <submittedName>
        <fullName evidence="1">Uncharacterized protein</fullName>
    </submittedName>
</protein>
<organism evidence="1 2">
    <name type="scientific">Dyadobacter frigoris</name>
    <dbReference type="NCBI Taxonomy" id="2576211"/>
    <lineage>
        <taxon>Bacteria</taxon>
        <taxon>Pseudomonadati</taxon>
        <taxon>Bacteroidota</taxon>
        <taxon>Cytophagia</taxon>
        <taxon>Cytophagales</taxon>
        <taxon>Spirosomataceae</taxon>
        <taxon>Dyadobacter</taxon>
    </lineage>
</organism>
<comment type="caution">
    <text evidence="1">The sequence shown here is derived from an EMBL/GenBank/DDBJ whole genome shotgun (WGS) entry which is preliminary data.</text>
</comment>
<name>A0A4V6BJA0_9BACT</name>
<dbReference type="AlphaFoldDB" id="A0A4V6BJA0"/>
<dbReference type="RefSeq" id="WP_137339580.1">
    <property type="nucleotide sequence ID" value="NZ_BSQH01000010.1"/>
</dbReference>
<evidence type="ECO:0000313" key="1">
    <source>
        <dbReference type="EMBL" id="TKT92853.1"/>
    </source>
</evidence>
<sequence>MVHLEILDTRTNSFGFEIELIRNLIRKKIGIQKVEVFVSRLIIFSGFNLKVISPALTYVTVLSFTRVLKPDTGVRIRTE</sequence>